<evidence type="ECO:0000256" key="1">
    <source>
        <dbReference type="RuleBase" id="RU367031"/>
    </source>
</evidence>
<evidence type="ECO:0000259" key="3">
    <source>
        <dbReference type="PROSITE" id="PS51742"/>
    </source>
</evidence>
<dbReference type="PROSITE" id="PS51742">
    <property type="entry name" value="PPC"/>
    <property type="match status" value="1"/>
</dbReference>
<keyword evidence="5" id="KW-1185">Reference proteome</keyword>
<dbReference type="InterPro" id="IPR039605">
    <property type="entry name" value="AHL"/>
</dbReference>
<proteinExistence type="predicted"/>
<dbReference type="GO" id="GO:0003680">
    <property type="term" value="F:minor groove of adenine-thymine-rich DNA binding"/>
    <property type="evidence" value="ECO:0007669"/>
    <property type="project" value="UniProtKB-UniRule"/>
</dbReference>
<dbReference type="GO" id="GO:0005634">
    <property type="term" value="C:nucleus"/>
    <property type="evidence" value="ECO:0007669"/>
    <property type="project" value="UniProtKB-SubCell"/>
</dbReference>
<keyword evidence="1" id="KW-0238">DNA-binding</keyword>
<feature type="compositionally biased region" description="Polar residues" evidence="2">
    <location>
        <begin position="321"/>
        <end position="339"/>
    </location>
</feature>
<dbReference type="SUPFAM" id="SSF117856">
    <property type="entry name" value="AF0104/ALDC/Ptd012-like"/>
    <property type="match status" value="1"/>
</dbReference>
<dbReference type="EMBL" id="LR746273">
    <property type="protein sequence ID" value="CAA7403832.1"/>
    <property type="molecule type" value="Genomic_DNA"/>
</dbReference>
<comment type="domain">
    <text evidence="1">The PPC domain mediates interactions between AHL proteins.</text>
</comment>
<comment type="subcellular location">
    <subcellularLocation>
        <location evidence="1">Nucleus</location>
    </subcellularLocation>
</comment>
<dbReference type="InterPro" id="IPR005175">
    <property type="entry name" value="PPC_dom"/>
</dbReference>
<keyword evidence="1" id="KW-0804">Transcription</keyword>
<feature type="region of interest" description="Disordered" evidence="2">
    <location>
        <begin position="45"/>
        <end position="93"/>
    </location>
</feature>
<name>A0A7I8L273_SPIIN</name>
<dbReference type="Pfam" id="PF03479">
    <property type="entry name" value="PCC"/>
    <property type="match status" value="1"/>
</dbReference>
<organism evidence="4 5">
    <name type="scientific">Spirodela intermedia</name>
    <name type="common">Intermediate duckweed</name>
    <dbReference type="NCBI Taxonomy" id="51605"/>
    <lineage>
        <taxon>Eukaryota</taxon>
        <taxon>Viridiplantae</taxon>
        <taxon>Streptophyta</taxon>
        <taxon>Embryophyta</taxon>
        <taxon>Tracheophyta</taxon>
        <taxon>Spermatophyta</taxon>
        <taxon>Magnoliopsida</taxon>
        <taxon>Liliopsida</taxon>
        <taxon>Araceae</taxon>
        <taxon>Lemnoideae</taxon>
        <taxon>Spirodela</taxon>
    </lineage>
</organism>
<feature type="region of interest" description="Disordered" evidence="2">
    <location>
        <begin position="105"/>
        <end position="132"/>
    </location>
</feature>
<reference evidence="4" key="1">
    <citation type="submission" date="2020-02" db="EMBL/GenBank/DDBJ databases">
        <authorList>
            <person name="Scholz U."/>
            <person name="Mascher M."/>
            <person name="Fiebig A."/>
        </authorList>
    </citation>
    <scope>NUCLEOTIDE SEQUENCE</scope>
</reference>
<evidence type="ECO:0000313" key="5">
    <source>
        <dbReference type="Proteomes" id="UP000663760"/>
    </source>
</evidence>
<accession>A0A7I8L273</accession>
<protein>
    <recommendedName>
        <fullName evidence="1">AT-hook motif nuclear-localized protein</fullName>
    </recommendedName>
</protein>
<feature type="compositionally biased region" description="Basic and acidic residues" evidence="2">
    <location>
        <begin position="1"/>
        <end position="16"/>
    </location>
</feature>
<feature type="domain" description="PPC" evidence="3">
    <location>
        <begin position="137"/>
        <end position="278"/>
    </location>
</feature>
<evidence type="ECO:0000256" key="2">
    <source>
        <dbReference type="SAM" id="MobiDB-lite"/>
    </source>
</evidence>
<feature type="region of interest" description="Disordered" evidence="2">
    <location>
        <begin position="262"/>
        <end position="339"/>
    </location>
</feature>
<comment type="function">
    <text evidence="1">Transcription factor that specifically binds AT-rich DNA sequences related to the nuclear matrix attachment regions (MARs).</text>
</comment>
<gene>
    <name evidence="4" type="ORF">SI8410_10014510</name>
</gene>
<keyword evidence="1" id="KW-0805">Transcription regulation</keyword>
<keyword evidence="1" id="KW-0539">Nucleus</keyword>
<dbReference type="Proteomes" id="UP000663760">
    <property type="component" value="Chromosome 10"/>
</dbReference>
<dbReference type="AlphaFoldDB" id="A0A7I8L273"/>
<dbReference type="PANTHER" id="PTHR31500">
    <property type="entry name" value="AT-HOOK MOTIF NUCLEAR-LOCALIZED PROTEIN 9"/>
    <property type="match status" value="1"/>
</dbReference>
<feature type="compositionally biased region" description="Pro residues" evidence="2">
    <location>
        <begin position="270"/>
        <end position="284"/>
    </location>
</feature>
<feature type="region of interest" description="Disordered" evidence="2">
    <location>
        <begin position="1"/>
        <end position="26"/>
    </location>
</feature>
<dbReference type="Gene3D" id="3.30.1330.80">
    <property type="entry name" value="Hypothetical protein, similar to alpha- acetolactate decarboxylase, domain 2"/>
    <property type="match status" value="1"/>
</dbReference>
<dbReference type="CDD" id="cd11378">
    <property type="entry name" value="DUF296"/>
    <property type="match status" value="1"/>
</dbReference>
<dbReference type="OrthoDB" id="1742671at2759"/>
<sequence>MDARGDPRMSSSEHHPGLVAGGLPSSPLPAATIHGVRLSFSPTAAGVPTADSHHAGELPLEIRPGGGGFTMSMSEPVKKKRGRPRKYGPDGSMSLALVSPAAVGAASGYSSEPPAPKRRGRPPGSGKKKQLDALGSAGVGFTPHVIIVNPGEDVASKIMAFSQQSPRTICVVSAIGAISNVTLRQPATLGGTVTIEGRFEILSLSGSFHLAEDGGAWTRTGGLSVSLAGADSRVLGGGVVGMLVAASPVQVVVASFIPEGRKPKLSQPPKLEPPPPPNPIPPPATVAASASPPSQGTSSELSDGGGGGSSGLVNLAAGQQHAYTSSASWADPGSQLNHD</sequence>
<dbReference type="PANTHER" id="PTHR31500:SF51">
    <property type="entry name" value="AT-HOOK MOTIF NUCLEAR-LOCALIZED PROTEIN 8"/>
    <property type="match status" value="1"/>
</dbReference>
<feature type="compositionally biased region" description="Low complexity" evidence="2">
    <location>
        <begin position="285"/>
        <end position="302"/>
    </location>
</feature>
<evidence type="ECO:0000313" key="4">
    <source>
        <dbReference type="EMBL" id="CAA7403832.1"/>
    </source>
</evidence>